<evidence type="ECO:0000313" key="2">
    <source>
        <dbReference type="EMBL" id="OAQ36080.1"/>
    </source>
</evidence>
<accession>A0A197KEZ1</accession>
<gene>
    <name evidence="2" type="ORF">K457DRAFT_372412</name>
</gene>
<protein>
    <submittedName>
        <fullName evidence="2">Uncharacterized protein</fullName>
    </submittedName>
</protein>
<feature type="transmembrane region" description="Helical" evidence="1">
    <location>
        <begin position="73"/>
        <end position="96"/>
    </location>
</feature>
<keyword evidence="3" id="KW-1185">Reference proteome</keyword>
<keyword evidence="1" id="KW-0472">Membrane</keyword>
<dbReference type="Proteomes" id="UP000078512">
    <property type="component" value="Unassembled WGS sequence"/>
</dbReference>
<evidence type="ECO:0000313" key="3">
    <source>
        <dbReference type="Proteomes" id="UP000078512"/>
    </source>
</evidence>
<feature type="transmembrane region" description="Helical" evidence="1">
    <location>
        <begin position="41"/>
        <end position="58"/>
    </location>
</feature>
<reference evidence="2 3" key="1">
    <citation type="submission" date="2016-05" db="EMBL/GenBank/DDBJ databases">
        <title>Genome sequencing reveals origins of a unique bacterial endosymbiosis in the earliest lineages of terrestrial Fungi.</title>
        <authorList>
            <consortium name="DOE Joint Genome Institute"/>
            <person name="Uehling J."/>
            <person name="Gryganskyi A."/>
            <person name="Hameed K."/>
            <person name="Tschaplinski T."/>
            <person name="Misztal P."/>
            <person name="Wu S."/>
            <person name="Desiro A."/>
            <person name="Vande Pol N."/>
            <person name="Du Z.-Y."/>
            <person name="Zienkiewicz A."/>
            <person name="Zienkiewicz K."/>
            <person name="Morin E."/>
            <person name="Tisserant E."/>
            <person name="Splivallo R."/>
            <person name="Hainaut M."/>
            <person name="Henrissat B."/>
            <person name="Ohm R."/>
            <person name="Kuo A."/>
            <person name="Yan J."/>
            <person name="Lipzen A."/>
            <person name="Nolan M."/>
            <person name="Labutti K."/>
            <person name="Barry K."/>
            <person name="Goldstein A."/>
            <person name="Labbe J."/>
            <person name="Schadt C."/>
            <person name="Tuskan G."/>
            <person name="Grigoriev I."/>
            <person name="Martin F."/>
            <person name="Vilgalys R."/>
            <person name="Bonito G."/>
        </authorList>
    </citation>
    <scope>NUCLEOTIDE SEQUENCE [LARGE SCALE GENOMIC DNA]</scope>
    <source>
        <strain evidence="2 3">AG-77</strain>
    </source>
</reference>
<name>A0A197KEZ1_9FUNG</name>
<dbReference type="AlphaFoldDB" id="A0A197KEZ1"/>
<evidence type="ECO:0000256" key="1">
    <source>
        <dbReference type="SAM" id="Phobius"/>
    </source>
</evidence>
<keyword evidence="1" id="KW-1133">Transmembrane helix</keyword>
<keyword evidence="1" id="KW-0812">Transmembrane</keyword>
<organism evidence="2 3">
    <name type="scientific">Linnemannia elongata AG-77</name>
    <dbReference type="NCBI Taxonomy" id="1314771"/>
    <lineage>
        <taxon>Eukaryota</taxon>
        <taxon>Fungi</taxon>
        <taxon>Fungi incertae sedis</taxon>
        <taxon>Mucoromycota</taxon>
        <taxon>Mortierellomycotina</taxon>
        <taxon>Mortierellomycetes</taxon>
        <taxon>Mortierellales</taxon>
        <taxon>Mortierellaceae</taxon>
        <taxon>Linnemannia</taxon>
    </lineage>
</organism>
<sequence length="97" mass="11271">MDVVLIFLCIWERFPDLDPTEGLDRTQRGVRKAVLGHESHCSLCFVSLSVSFLFMVVQEQTEMRKSTAFSEEFFIFFLSLTLLMLVGCFCENNLLFF</sequence>
<proteinExistence type="predicted"/>
<dbReference type="EMBL" id="KV442012">
    <property type="protein sequence ID" value="OAQ36080.1"/>
    <property type="molecule type" value="Genomic_DNA"/>
</dbReference>